<gene>
    <name evidence="1" type="ORF">EK0264_01065</name>
</gene>
<protein>
    <submittedName>
        <fullName evidence="1">Uncharacterized protein</fullName>
    </submittedName>
</protein>
<organism evidence="1 2">
    <name type="scientific">Epidermidibacterium keratini</name>
    <dbReference type="NCBI Taxonomy" id="1891644"/>
    <lineage>
        <taxon>Bacteria</taxon>
        <taxon>Bacillati</taxon>
        <taxon>Actinomycetota</taxon>
        <taxon>Actinomycetes</taxon>
        <taxon>Sporichthyales</taxon>
        <taxon>Sporichthyaceae</taxon>
        <taxon>Epidermidibacterium</taxon>
    </lineage>
</organism>
<sequence length="188" mass="19807">MSISRERALALMPTELTSQLQPGEVPLSYEPAQQFAQADAVGKGAPTLGTAVSWDSLGLVIGEPLQVSQEYVGSKVSGLGAGGAQGSLGDLFNRALSTTSVNHLLLTSHRFAVTGGISNGALSLSSTETILFAVDRRAVLRIARAPRLLQRARVKFDFADGSWAMAMMGMFLTGAANRLISAFEQRPG</sequence>
<keyword evidence="2" id="KW-1185">Reference proteome</keyword>
<name>A0A7L4YKG2_9ACTN</name>
<dbReference type="Proteomes" id="UP000463857">
    <property type="component" value="Chromosome"/>
</dbReference>
<evidence type="ECO:0000313" key="2">
    <source>
        <dbReference type="Proteomes" id="UP000463857"/>
    </source>
</evidence>
<dbReference type="RefSeq" id="WP_159542104.1">
    <property type="nucleotide sequence ID" value="NZ_CP047156.1"/>
</dbReference>
<accession>A0A7L4YKG2</accession>
<dbReference type="OrthoDB" id="5192057at2"/>
<evidence type="ECO:0000313" key="1">
    <source>
        <dbReference type="EMBL" id="QHB99026.1"/>
    </source>
</evidence>
<reference evidence="1 2" key="1">
    <citation type="journal article" date="2018" name="Int. J. Syst. Evol. Microbiol.">
        <title>Epidermidibacterium keratini gen. nov., sp. nov., a member of the family Sporichthyaceae, isolated from keratin epidermis.</title>
        <authorList>
            <person name="Lee D.G."/>
            <person name="Trujillo M.E."/>
            <person name="Kang S."/>
            <person name="Nam J.J."/>
            <person name="Kim Y.J."/>
        </authorList>
    </citation>
    <scope>NUCLEOTIDE SEQUENCE [LARGE SCALE GENOMIC DNA]</scope>
    <source>
        <strain evidence="1 2">EPI-7</strain>
    </source>
</reference>
<proteinExistence type="predicted"/>
<dbReference type="AlphaFoldDB" id="A0A7L4YKG2"/>
<dbReference type="KEGG" id="eke:EK0264_01065"/>
<dbReference type="InParanoid" id="A0A7L4YKG2"/>
<dbReference type="EMBL" id="CP047156">
    <property type="protein sequence ID" value="QHB99026.1"/>
    <property type="molecule type" value="Genomic_DNA"/>
</dbReference>